<reference evidence="12 13" key="1">
    <citation type="submission" date="2020-08" db="EMBL/GenBank/DDBJ databases">
        <title>Genomic Encyclopedia of Type Strains, Phase IV (KMG-IV): sequencing the most valuable type-strain genomes for metagenomic binning, comparative biology and taxonomic classification.</title>
        <authorList>
            <person name="Goeker M."/>
        </authorList>
    </citation>
    <scope>NUCLEOTIDE SEQUENCE [LARGE SCALE GENOMIC DNA]</scope>
    <source>
        <strain evidence="12 13">DSM 103737</strain>
    </source>
</reference>
<evidence type="ECO:0000256" key="1">
    <source>
        <dbReference type="ARBA" id="ARBA00001933"/>
    </source>
</evidence>
<dbReference type="InterPro" id="IPR000192">
    <property type="entry name" value="Aminotrans_V_dom"/>
</dbReference>
<dbReference type="GO" id="GO:0046872">
    <property type="term" value="F:metal ion binding"/>
    <property type="evidence" value="ECO:0007669"/>
    <property type="project" value="UniProtKB-KW"/>
</dbReference>
<dbReference type="Gene3D" id="1.10.260.50">
    <property type="match status" value="1"/>
</dbReference>
<dbReference type="PIRSF" id="PIRSF005572">
    <property type="entry name" value="NifS"/>
    <property type="match status" value="1"/>
</dbReference>
<dbReference type="SUPFAM" id="SSF53383">
    <property type="entry name" value="PLP-dependent transferases"/>
    <property type="match status" value="1"/>
</dbReference>
<keyword evidence="9" id="KW-0411">Iron-sulfur</keyword>
<dbReference type="GO" id="GO:0051536">
    <property type="term" value="F:iron-sulfur cluster binding"/>
    <property type="evidence" value="ECO:0007669"/>
    <property type="project" value="UniProtKB-KW"/>
</dbReference>
<evidence type="ECO:0000256" key="2">
    <source>
        <dbReference type="ARBA" id="ARBA00003120"/>
    </source>
</evidence>
<accession>A0A840BY26</accession>
<feature type="domain" description="Aminotransferase class V" evidence="11">
    <location>
        <begin position="6"/>
        <end position="373"/>
    </location>
</feature>
<dbReference type="Pfam" id="PF00266">
    <property type="entry name" value="Aminotran_5"/>
    <property type="match status" value="1"/>
</dbReference>
<evidence type="ECO:0000256" key="7">
    <source>
        <dbReference type="ARBA" id="ARBA00022898"/>
    </source>
</evidence>
<organism evidence="12 13">
    <name type="scientific">Chelatococcus caeni</name>
    <dbReference type="NCBI Taxonomy" id="1348468"/>
    <lineage>
        <taxon>Bacteria</taxon>
        <taxon>Pseudomonadati</taxon>
        <taxon>Pseudomonadota</taxon>
        <taxon>Alphaproteobacteria</taxon>
        <taxon>Hyphomicrobiales</taxon>
        <taxon>Chelatococcaceae</taxon>
        <taxon>Chelatococcus</taxon>
    </lineage>
</organism>
<dbReference type="EMBL" id="JACIEN010000001">
    <property type="protein sequence ID" value="MBB4016328.1"/>
    <property type="molecule type" value="Genomic_DNA"/>
</dbReference>
<evidence type="ECO:0000256" key="8">
    <source>
        <dbReference type="ARBA" id="ARBA00023004"/>
    </source>
</evidence>
<evidence type="ECO:0000256" key="6">
    <source>
        <dbReference type="ARBA" id="ARBA00022723"/>
    </source>
</evidence>
<dbReference type="PANTHER" id="PTHR11601">
    <property type="entry name" value="CYSTEINE DESULFURYLASE FAMILY MEMBER"/>
    <property type="match status" value="1"/>
</dbReference>
<dbReference type="InterPro" id="IPR015421">
    <property type="entry name" value="PyrdxlP-dep_Trfase_major"/>
</dbReference>
<evidence type="ECO:0000256" key="3">
    <source>
        <dbReference type="ARBA" id="ARBA00006490"/>
    </source>
</evidence>
<keyword evidence="7" id="KW-0663">Pyridoxal phosphate</keyword>
<dbReference type="PANTHER" id="PTHR11601:SF34">
    <property type="entry name" value="CYSTEINE DESULFURASE"/>
    <property type="match status" value="1"/>
</dbReference>
<sequence>MAGMRHYLDYNASAPLRPAVREVILRAFEEVGNPSSVHAEGRRAHALIETAREKVAALVGARARDVVFTSGGSEANNTVMTPSLRREPSFTTLALHLMGAGEHASVLGGSRFPENARETIPVDQDGIADLGFIDARLRRLANEGGATALVSLQASNSETGVVQPLAEVAEVVHRHGGLLHVDAVQAAGKLSVDMAAWGADVITLSAHKIGGPKGVGAFVTRPGVEVRERLVRGGGQEGGYRAGTENVAGIAGFGEACALALAGLADYAALTGALRDGLEARLRLVEPGVVVFGARAPRLPNTSAFAIDGLKAETLLMMLDLEGMAVSSGSACSSGKVRRSHVLTAMGVAPSLAEGALRVSFGWASTEADVESFATAFQKVVGALISRRKGLNAA</sequence>
<comment type="cofactor">
    <cofactor evidence="1">
        <name>pyridoxal 5'-phosphate</name>
        <dbReference type="ChEBI" id="CHEBI:597326"/>
    </cofactor>
</comment>
<evidence type="ECO:0000259" key="11">
    <source>
        <dbReference type="Pfam" id="PF00266"/>
    </source>
</evidence>
<keyword evidence="5 12" id="KW-0808">Transferase</keyword>
<comment type="caution">
    <text evidence="12">The sequence shown here is derived from an EMBL/GenBank/DDBJ whole genome shotgun (WGS) entry which is preliminary data.</text>
</comment>
<dbReference type="InterPro" id="IPR015422">
    <property type="entry name" value="PyrdxlP-dep_Trfase_small"/>
</dbReference>
<dbReference type="InterPro" id="IPR015424">
    <property type="entry name" value="PyrdxlP-dep_Trfase"/>
</dbReference>
<name>A0A840BY26_9HYPH</name>
<protein>
    <recommendedName>
        <fullName evidence="4">Cysteine desulfurase</fullName>
    </recommendedName>
</protein>
<dbReference type="RefSeq" id="WP_183316057.1">
    <property type="nucleotide sequence ID" value="NZ_JACIEN010000001.1"/>
</dbReference>
<dbReference type="Gene3D" id="3.40.640.10">
    <property type="entry name" value="Type I PLP-dependent aspartate aminotransferase-like (Major domain)"/>
    <property type="match status" value="1"/>
</dbReference>
<keyword evidence="13" id="KW-1185">Reference proteome</keyword>
<evidence type="ECO:0000256" key="9">
    <source>
        <dbReference type="ARBA" id="ARBA00023014"/>
    </source>
</evidence>
<comment type="catalytic activity">
    <reaction evidence="10">
        <text>(sulfur carrier)-H + L-cysteine = (sulfur carrier)-SH + L-alanine</text>
        <dbReference type="Rhea" id="RHEA:43892"/>
        <dbReference type="Rhea" id="RHEA-COMP:14737"/>
        <dbReference type="Rhea" id="RHEA-COMP:14739"/>
        <dbReference type="ChEBI" id="CHEBI:29917"/>
        <dbReference type="ChEBI" id="CHEBI:35235"/>
        <dbReference type="ChEBI" id="CHEBI:57972"/>
        <dbReference type="ChEBI" id="CHEBI:64428"/>
        <dbReference type="EC" id="2.8.1.7"/>
    </reaction>
</comment>
<dbReference type="GO" id="GO:0031071">
    <property type="term" value="F:cysteine desulfurase activity"/>
    <property type="evidence" value="ECO:0007669"/>
    <property type="project" value="UniProtKB-EC"/>
</dbReference>
<keyword evidence="6" id="KW-0479">Metal-binding</keyword>
<dbReference type="Gene3D" id="3.90.1150.10">
    <property type="entry name" value="Aspartate Aminotransferase, domain 1"/>
    <property type="match status" value="1"/>
</dbReference>
<evidence type="ECO:0000313" key="13">
    <source>
        <dbReference type="Proteomes" id="UP000577362"/>
    </source>
</evidence>
<evidence type="ECO:0000256" key="10">
    <source>
        <dbReference type="ARBA" id="ARBA00050776"/>
    </source>
</evidence>
<dbReference type="AlphaFoldDB" id="A0A840BY26"/>
<comment type="similarity">
    <text evidence="3">Belongs to the class-V pyridoxal-phosphate-dependent aminotransferase family. NifS/IscS subfamily.</text>
</comment>
<comment type="function">
    <text evidence="2">Catalyzes the removal of elemental sulfur atoms from cysteine to produce alanine. Seems to participate in the biosynthesis of the nitrogenase metalloclusters by providing the inorganic sulfur required for the Fe-S core formation.</text>
</comment>
<dbReference type="Proteomes" id="UP000577362">
    <property type="component" value="Unassembled WGS sequence"/>
</dbReference>
<proteinExistence type="inferred from homology"/>
<evidence type="ECO:0000313" key="12">
    <source>
        <dbReference type="EMBL" id="MBB4016328.1"/>
    </source>
</evidence>
<evidence type="ECO:0000256" key="5">
    <source>
        <dbReference type="ARBA" id="ARBA00022679"/>
    </source>
</evidence>
<evidence type="ECO:0000256" key="4">
    <source>
        <dbReference type="ARBA" id="ARBA00013558"/>
    </source>
</evidence>
<gene>
    <name evidence="12" type="ORF">GGR16_001334</name>
</gene>
<keyword evidence="8" id="KW-0408">Iron</keyword>
<dbReference type="InterPro" id="IPR016454">
    <property type="entry name" value="Cysteine_dSase"/>
</dbReference>